<dbReference type="InterPro" id="IPR013783">
    <property type="entry name" value="Ig-like_fold"/>
</dbReference>
<evidence type="ECO:0008006" key="4">
    <source>
        <dbReference type="Google" id="ProtNLM"/>
    </source>
</evidence>
<dbReference type="Gene3D" id="2.60.40.10">
    <property type="entry name" value="Immunoglobulins"/>
    <property type="match status" value="1"/>
</dbReference>
<feature type="signal peptide" evidence="1">
    <location>
        <begin position="1"/>
        <end position="24"/>
    </location>
</feature>
<sequence length="623" mass="70610">MIMRGVMRKLVLLLLVVLASAGLAQPPRSNIQKKRQQAGKIKVWVTNMGMIGSFWGFVAENRCEYPAGSNIDFLDSFHFVYGGVVNNDTCVSNGGGGFGASPWHELWPDSEMYDSLYMYRMGEEVDSIVEEFYSPAICGTGGVITGERYQPLSEMDFLAHYSDRDTLSHMLIHKAMGIDIWQMNYAWGYPDIDDIIFFESYIKNTGRNTIENFYIGFQCNLQTGDLDNVTGSIWERRDKISLDDHCWYNEARRVAVSADAPGGEDGTAESVMGWTILSAPDIDTKVITFKAARDWDYGVDEEEERPDEYAYKVMTVGEIDPPEETRNKVGDVQWVLAFGPYTLRPDSMIVAAYAMVGGENELDLYDNVDYAHYYYNDRRLAFSPPPPPPKITEIVPDNHKITLKWDDSPEYFEDTLRADSIFMDFEGYRVYKSRGKDGPFTLIADFDKVDWYGRNTGLQHEYVDSGLVNCIHYYYAVTSYDLPDTVQLTGPKECGILASLTEAMPGFAAGRGKRVAVVPNPYRGDVDYTEDGWEVPTYAPTAGWTERDRRLQFINLPVHCTIRVYTLSGDLVKTIEHNDPLRGWEDWNLISRVNQAISSGIYIFSVEDQNSGDIQLGKFVVIK</sequence>
<dbReference type="Proteomes" id="UP000215215">
    <property type="component" value="Unassembled WGS sequence"/>
</dbReference>
<keyword evidence="1" id="KW-0732">Signal</keyword>
<reference evidence="2 3" key="1">
    <citation type="submission" date="2017-07" db="EMBL/GenBank/DDBJ databases">
        <title>Recovery of genomes from metagenomes via a dereplication, aggregation, and scoring strategy.</title>
        <authorList>
            <person name="Sieber C.M."/>
            <person name="Probst A.J."/>
            <person name="Sharrar A."/>
            <person name="Thomas B.C."/>
            <person name="Hess M."/>
            <person name="Tringe S.G."/>
            <person name="Banfield J.F."/>
        </authorList>
    </citation>
    <scope>NUCLEOTIDE SEQUENCE [LARGE SCALE GENOMIC DNA]</scope>
    <source>
        <strain evidence="2">JGI_Cruoil_03_44_89</strain>
    </source>
</reference>
<feature type="chain" id="PRO_5012466635" description="Fibronectin type-III domain-containing protein" evidence="1">
    <location>
        <begin position="25"/>
        <end position="623"/>
    </location>
</feature>
<evidence type="ECO:0000313" key="3">
    <source>
        <dbReference type="Proteomes" id="UP000215215"/>
    </source>
</evidence>
<evidence type="ECO:0000256" key="1">
    <source>
        <dbReference type="SAM" id="SignalP"/>
    </source>
</evidence>
<gene>
    <name evidence="2" type="ORF">CH333_00700</name>
</gene>
<accession>A0A235BZC1</accession>
<organism evidence="2 3">
    <name type="scientific">candidate division WOR-3 bacterium JGI_Cruoil_03_44_89</name>
    <dbReference type="NCBI Taxonomy" id="1973748"/>
    <lineage>
        <taxon>Bacteria</taxon>
        <taxon>Bacteria division WOR-3</taxon>
    </lineage>
</organism>
<name>A0A235BZC1_UNCW3</name>
<proteinExistence type="predicted"/>
<dbReference type="AlphaFoldDB" id="A0A235BZC1"/>
<evidence type="ECO:0000313" key="2">
    <source>
        <dbReference type="EMBL" id="OYD17509.1"/>
    </source>
</evidence>
<protein>
    <recommendedName>
        <fullName evidence="4">Fibronectin type-III domain-containing protein</fullName>
    </recommendedName>
</protein>
<dbReference type="EMBL" id="NOZQ01000010">
    <property type="protein sequence ID" value="OYD17509.1"/>
    <property type="molecule type" value="Genomic_DNA"/>
</dbReference>
<comment type="caution">
    <text evidence="2">The sequence shown here is derived from an EMBL/GenBank/DDBJ whole genome shotgun (WGS) entry which is preliminary data.</text>
</comment>